<dbReference type="CDD" id="cd00009">
    <property type="entry name" value="AAA"/>
    <property type="match status" value="1"/>
</dbReference>
<dbReference type="InterPro" id="IPR050238">
    <property type="entry name" value="DNA_Rep/Repair_Clamp_Loader"/>
</dbReference>
<protein>
    <submittedName>
        <fullName evidence="5">Sliding-clamp-loader subunit</fullName>
    </submittedName>
</protein>
<dbReference type="GeneID" id="80545084"/>
<dbReference type="Gene3D" id="3.40.50.300">
    <property type="entry name" value="P-loop containing nucleotide triphosphate hydrolases"/>
    <property type="match status" value="1"/>
</dbReference>
<keyword evidence="3" id="KW-0067">ATP-binding</keyword>
<accession>A0A976YFA8</accession>
<dbReference type="SUPFAM" id="SSF52540">
    <property type="entry name" value="P-loop containing nucleoside triphosphate hydrolases"/>
    <property type="match status" value="1"/>
</dbReference>
<evidence type="ECO:0000313" key="5">
    <source>
        <dbReference type="EMBL" id="UVF62529.1"/>
    </source>
</evidence>
<sequence>MLWTEKYRPNRIREIQGQEHFVLDASTWIEEKNMPNVLIYGNAGNGKTTAGICLAKDILEDAYSSNFLEINASDDRRLETVRTYIKDFARTKTIGSEFKICLLDEMDGMTTDSQNALKRLMERYSNNIRFIITCNDRFKIIHPLQSRCANYRFSPLNNNTMESVLLGILRKEGFESKFSNDDLRQFIYSLNGDIRRAITELQACVKSNKTLSKQINESLNDYNKILIQITERKMNEALESIHNLIYGGLSMSEICNNLHDCVISASGLDTNNKFKYLKIIGEAEWRSKTMTPKVLASWLVGQLN</sequence>
<dbReference type="InterPro" id="IPR013748">
    <property type="entry name" value="Rep_factorC_C"/>
</dbReference>
<dbReference type="Pfam" id="PF08542">
    <property type="entry name" value="Rep_fac_C"/>
    <property type="match status" value="1"/>
</dbReference>
<keyword evidence="6" id="KW-1185">Reference proteome</keyword>
<dbReference type="GO" id="GO:0005524">
    <property type="term" value="F:ATP binding"/>
    <property type="evidence" value="ECO:0007669"/>
    <property type="project" value="UniProtKB-KW"/>
</dbReference>
<dbReference type="InterPro" id="IPR008921">
    <property type="entry name" value="DNA_pol3_clamp-load_cplx_C"/>
</dbReference>
<evidence type="ECO:0000313" key="6">
    <source>
        <dbReference type="Proteomes" id="UP001157002"/>
    </source>
</evidence>
<dbReference type="PANTHER" id="PTHR11669">
    <property type="entry name" value="REPLICATION FACTOR C / DNA POLYMERASE III GAMMA-TAU SUBUNIT"/>
    <property type="match status" value="1"/>
</dbReference>
<evidence type="ECO:0000256" key="2">
    <source>
        <dbReference type="ARBA" id="ARBA00022741"/>
    </source>
</evidence>
<dbReference type="InterPro" id="IPR003593">
    <property type="entry name" value="AAA+_ATPase"/>
</dbReference>
<dbReference type="GO" id="GO:0003677">
    <property type="term" value="F:DNA binding"/>
    <property type="evidence" value="ECO:0007669"/>
    <property type="project" value="InterPro"/>
</dbReference>
<reference evidence="5 6" key="1">
    <citation type="submission" date="2022-05" db="EMBL/GenBank/DDBJ databases">
        <title>Diverse viruses of marine archaea discovered using metagenomics.</title>
        <authorList>
            <person name="Zhou Y."/>
        </authorList>
    </citation>
    <scope>NUCLEOTIDE SEQUENCE [LARGE SCALE GENOMIC DNA]</scope>
    <source>
        <strain evidence="5">YSH_150918</strain>
    </source>
</reference>
<dbReference type="GO" id="GO:0016887">
    <property type="term" value="F:ATP hydrolysis activity"/>
    <property type="evidence" value="ECO:0007669"/>
    <property type="project" value="InterPro"/>
</dbReference>
<dbReference type="EMBL" id="ON649702">
    <property type="protein sequence ID" value="UVF62529.1"/>
    <property type="molecule type" value="Genomic_DNA"/>
</dbReference>
<dbReference type="GO" id="GO:0006261">
    <property type="term" value="P:DNA-templated DNA replication"/>
    <property type="evidence" value="ECO:0007669"/>
    <property type="project" value="TreeGrafter"/>
</dbReference>
<dbReference type="Gene3D" id="1.20.272.10">
    <property type="match status" value="1"/>
</dbReference>
<dbReference type="KEGG" id="vg:80545084"/>
<dbReference type="Proteomes" id="UP001157002">
    <property type="component" value="Segment"/>
</dbReference>
<dbReference type="Gene3D" id="1.10.8.60">
    <property type="match status" value="1"/>
</dbReference>
<dbReference type="RefSeq" id="YP_010806123.1">
    <property type="nucleotide sequence ID" value="NC_077214.1"/>
</dbReference>
<dbReference type="Pfam" id="PF00004">
    <property type="entry name" value="AAA"/>
    <property type="match status" value="1"/>
</dbReference>
<organism evidence="5 6">
    <name type="scientific">Poseidoniales virus YSH_150918</name>
    <dbReference type="NCBI Taxonomy" id="3071324"/>
    <lineage>
        <taxon>Viruses</taxon>
        <taxon>Duplodnaviria</taxon>
        <taxon>Heunggongvirae</taxon>
        <taxon>Uroviricota</taxon>
        <taxon>Caudoviricetes</taxon>
        <taxon>Magrovirales</taxon>
        <taxon>Aoguangviridae</taxon>
        <taxon>Aobingvirus</taxon>
        <taxon>Aobingvirus yangshanense</taxon>
    </lineage>
</organism>
<dbReference type="GO" id="GO:0003689">
    <property type="term" value="F:DNA clamp loader activity"/>
    <property type="evidence" value="ECO:0007669"/>
    <property type="project" value="TreeGrafter"/>
</dbReference>
<feature type="domain" description="AAA+ ATPase" evidence="4">
    <location>
        <begin position="33"/>
        <end position="159"/>
    </location>
</feature>
<proteinExistence type="predicted"/>
<evidence type="ECO:0000256" key="3">
    <source>
        <dbReference type="ARBA" id="ARBA00022840"/>
    </source>
</evidence>
<name>A0A976YFA8_9CAUD</name>
<dbReference type="PANTHER" id="PTHR11669:SF20">
    <property type="entry name" value="REPLICATION FACTOR C SUBUNIT 4"/>
    <property type="match status" value="1"/>
</dbReference>
<dbReference type="GO" id="GO:0006281">
    <property type="term" value="P:DNA repair"/>
    <property type="evidence" value="ECO:0007669"/>
    <property type="project" value="TreeGrafter"/>
</dbReference>
<dbReference type="SMART" id="SM00382">
    <property type="entry name" value="AAA"/>
    <property type="match status" value="1"/>
</dbReference>
<evidence type="ECO:0000256" key="1">
    <source>
        <dbReference type="ARBA" id="ARBA00022705"/>
    </source>
</evidence>
<dbReference type="InterPro" id="IPR027417">
    <property type="entry name" value="P-loop_NTPase"/>
</dbReference>
<dbReference type="SUPFAM" id="SSF48019">
    <property type="entry name" value="post-AAA+ oligomerization domain-like"/>
    <property type="match status" value="1"/>
</dbReference>
<keyword evidence="1" id="KW-0235">DNA replication</keyword>
<dbReference type="InterPro" id="IPR003959">
    <property type="entry name" value="ATPase_AAA_core"/>
</dbReference>
<keyword evidence="2" id="KW-0547">Nucleotide-binding</keyword>
<evidence type="ECO:0000259" key="4">
    <source>
        <dbReference type="SMART" id="SM00382"/>
    </source>
</evidence>